<feature type="chain" id="PRO_5011733966" evidence="1">
    <location>
        <begin position="19"/>
        <end position="164"/>
    </location>
</feature>
<evidence type="ECO:0000256" key="1">
    <source>
        <dbReference type="SAM" id="SignalP"/>
    </source>
</evidence>
<proteinExistence type="predicted"/>
<dbReference type="EMBL" id="FOXQ01000006">
    <property type="protein sequence ID" value="SFQ17629.1"/>
    <property type="molecule type" value="Genomic_DNA"/>
</dbReference>
<dbReference type="AlphaFoldDB" id="A0A1I5WD12"/>
<organism evidence="2 3">
    <name type="scientific">Parafilimonas terrae</name>
    <dbReference type="NCBI Taxonomy" id="1465490"/>
    <lineage>
        <taxon>Bacteria</taxon>
        <taxon>Pseudomonadati</taxon>
        <taxon>Bacteroidota</taxon>
        <taxon>Chitinophagia</taxon>
        <taxon>Chitinophagales</taxon>
        <taxon>Chitinophagaceae</taxon>
        <taxon>Parafilimonas</taxon>
    </lineage>
</organism>
<evidence type="ECO:0000313" key="3">
    <source>
        <dbReference type="Proteomes" id="UP000199031"/>
    </source>
</evidence>
<feature type="signal peptide" evidence="1">
    <location>
        <begin position="1"/>
        <end position="18"/>
    </location>
</feature>
<dbReference type="Proteomes" id="UP000199031">
    <property type="component" value="Unassembled WGS sequence"/>
</dbReference>
<evidence type="ECO:0000313" key="2">
    <source>
        <dbReference type="EMBL" id="SFQ17629.1"/>
    </source>
</evidence>
<dbReference type="RefSeq" id="WP_090658408.1">
    <property type="nucleotide sequence ID" value="NZ_FOXQ01000006.1"/>
</dbReference>
<gene>
    <name evidence="2" type="ORF">SAMN05444277_106107</name>
</gene>
<name>A0A1I5WD12_9BACT</name>
<protein>
    <submittedName>
        <fullName evidence="2">Uncharacterized protein</fullName>
    </submittedName>
</protein>
<reference evidence="2 3" key="1">
    <citation type="submission" date="2016-10" db="EMBL/GenBank/DDBJ databases">
        <authorList>
            <person name="de Groot N.N."/>
        </authorList>
    </citation>
    <scope>NUCLEOTIDE SEQUENCE [LARGE SCALE GENOMIC DNA]</scope>
    <source>
        <strain evidence="2 3">DSM 28286</strain>
    </source>
</reference>
<keyword evidence="3" id="KW-1185">Reference proteome</keyword>
<sequence length="164" mass="19118">MRVFIIISTLLFSLASTAQSVFHGRIILQDSLFPKDGRIIFPLINDTSKADLYNPINIDLSNPNHRIFYLIWPDWKSKVFRFIDGVCTDSVYSIKIPNDKFYKEFQQKEICPICFRSKYLIPIIYGLPGSKLMKQAKRNKVILAGCILYEDAPKFYCTKDNFQF</sequence>
<dbReference type="OrthoDB" id="1373641at2"/>
<keyword evidence="1" id="KW-0732">Signal</keyword>
<accession>A0A1I5WD12</accession>